<feature type="compositionally biased region" description="Basic and acidic residues" evidence="1">
    <location>
        <begin position="971"/>
        <end position="985"/>
    </location>
</feature>
<feature type="region of interest" description="Disordered" evidence="1">
    <location>
        <begin position="562"/>
        <end position="599"/>
    </location>
</feature>
<feature type="region of interest" description="Disordered" evidence="1">
    <location>
        <begin position="448"/>
        <end position="484"/>
    </location>
</feature>
<feature type="compositionally biased region" description="Polar residues" evidence="1">
    <location>
        <begin position="466"/>
        <end position="482"/>
    </location>
</feature>
<dbReference type="Proteomes" id="UP000694843">
    <property type="component" value="Unplaced"/>
</dbReference>
<feature type="region of interest" description="Disordered" evidence="1">
    <location>
        <begin position="58"/>
        <end position="126"/>
    </location>
</feature>
<feature type="compositionally biased region" description="Polar residues" evidence="1">
    <location>
        <begin position="74"/>
        <end position="94"/>
    </location>
</feature>
<feature type="compositionally biased region" description="Basic and acidic residues" evidence="1">
    <location>
        <begin position="581"/>
        <end position="593"/>
    </location>
</feature>
<evidence type="ECO:0000313" key="3">
    <source>
        <dbReference type="Proteomes" id="UP000694843"/>
    </source>
</evidence>
<reference evidence="4" key="1">
    <citation type="submission" date="2025-08" db="UniProtKB">
        <authorList>
            <consortium name="RefSeq"/>
        </authorList>
    </citation>
    <scope>IDENTIFICATION</scope>
    <source>
        <tissue evidence="4">Whole organism</tissue>
    </source>
</reference>
<feature type="compositionally biased region" description="Basic and acidic residues" evidence="1">
    <location>
        <begin position="328"/>
        <end position="344"/>
    </location>
</feature>
<evidence type="ECO:0000259" key="2">
    <source>
        <dbReference type="PROSITE" id="PS50097"/>
    </source>
</evidence>
<dbReference type="GeneID" id="108680641"/>
<accession>A0A8B7PFT7</accession>
<dbReference type="RefSeq" id="XP_018025003.1">
    <property type="nucleotide sequence ID" value="XM_018169514.2"/>
</dbReference>
<feature type="region of interest" description="Disordered" evidence="1">
    <location>
        <begin position="198"/>
        <end position="361"/>
    </location>
</feature>
<dbReference type="KEGG" id="hazt:108680641"/>
<keyword evidence="3" id="KW-1185">Reference proteome</keyword>
<feature type="compositionally biased region" description="Polar residues" evidence="1">
    <location>
        <begin position="106"/>
        <end position="116"/>
    </location>
</feature>
<dbReference type="PROSITE" id="PS50097">
    <property type="entry name" value="BTB"/>
    <property type="match status" value="1"/>
</dbReference>
<feature type="compositionally biased region" description="Basic and acidic residues" evidence="1">
    <location>
        <begin position="213"/>
        <end position="230"/>
    </location>
</feature>
<feature type="region of interest" description="Disordered" evidence="1">
    <location>
        <begin position="971"/>
        <end position="1008"/>
    </location>
</feature>
<feature type="compositionally biased region" description="Polar residues" evidence="1">
    <location>
        <begin position="562"/>
        <end position="579"/>
    </location>
</feature>
<feature type="domain" description="BTB" evidence="2">
    <location>
        <begin position="1731"/>
        <end position="1796"/>
    </location>
</feature>
<evidence type="ECO:0000313" key="4">
    <source>
        <dbReference type="RefSeq" id="XP_018025003.1"/>
    </source>
</evidence>
<name>A0A8B7PFT7_HYAAZ</name>
<sequence>MSVHGSGGRRTVLGSCNRPTYASILSRQSGKFDDSRFEPQLFSSNKFVEPSELCSDANTDFGKRKDAPQEHTNAKNVPSKTESSVNECTYTNRSATEDTAAGIRNSALSTDGGTKNSNKRNGDGCRTKDFEAVVSEENEANLRDIHSTSQETGEKKMKLDLGEELDNRQMKSDAEIEVDIDSRLGKIEPDLKQNVVNKVSVNDKTEPPTNIGRAKENLQDDKIEESRRGQIVDNDGWQQTRKNSARRHKNDGRTQYSKSGDNRMEASQPNRGGYQDARGYSRNDAQRYGYRGRGVRGDARRQTTVFYPSNRGTSRQNRGQNVSGGRSFNERDFLSKDRSMEKGQVRATKTNVSPKPDSPPVVYSKEVVAWDKTACRQEVQNTPTITAAATIIRRPDLTPPPPPSSGTYSYRDVLAKGLKSPITSAGNSSGVRNTGIVYSVSPLPCRIGKDTNESTMSAKESETAKENQTSYSPHDSFPNETESNFEHVGTNELENAEDRNRDHNSKHYYGDDLYLASITEECGTGSKSFNESFVETEVATKFATHEKDIQNMDVFFGDRSKNYSSEKTPVNEPSISPTHQEYPREKKSEKELEPNTASSHELFQTLPGDLRGQSSRKEAAVITARVDVMCVRSAGTSEKPSDSEFSVQDWNGKNQFNDATHAWAIGGKSTDEVNNNSIHLNLMKKSGGDESPSVHIKFKANAEITDDVTNVREDIMKMCPPQDSPQLLCSETDNGLTVRAETSAPPPTPTRSAGLEVDSLQEGLSRQSYNVIASVAKELESHAMKWQETGAIESETLSAFSTVATSRHNVSNDYLMEGNVDTGTSSDYVKFESPQGKKIVQPNDLSQERYSSDRYSSERSVKSTTENVTEIETAKIETQEESPTVGSFEHKPVFHHDPNNQEEVTAFEVQPARNAIVFFPDESQSWMVTTGGQALPQALPQRSGFELRRRNETPARCMQEFAIQEMARQNDKETIASKEEPKANFEEPLGTDSTIKRSESEPMPPWPVVSSCTSSVTYSSATDLVASPLSEKVGHSVVSTSASATNTSAIWSELGQSTEPNPTSLDRDQPEASLKMILENEATTILKTTNSYCTRGDHQSETVPSANSNESMVAAASTPFMSSIVPTVPEMTMITESTQAILVQNDLSESRNIPLKMKIESSRTSNLAELDSSKPAQICVPVVQPSVESRQNHNSFVMPTNAAHTPPTKINAPAFVKMDATALSKVPPPVNLPLQLPNYVQSHPPPTALQYPHPYDPRWSRNYPLEMNQTEWLNINRYPNPDRDFSRPPPPLPPMHPVPQSMNFFNYPSPMQAHKDNLFPNYNYPTSPFQAAGYRLQPLPAFVQRPPPPLPSEFNSGLYNRTLETRNSLPHRFSADFRGQNQLVMSQKPYEGNHGRFSSPLNQNYRDDSNYNNPPNYRASTGVANQSEHRMPSQRNMNRSNQPQDTTLGDFLPRSLDSSKPEKITNEVGLQFPWKKTNERKNYGYGRKNYKVDHKEENYTHLMNQEMIKDQDRCGDSRRKNVVKGTCNLHEELPGKNKQAIHEVKNVLGLNEAEKLEVDRELYGGVPRGYHDRYSFSMQHQQNDDVLMNHMMPSMMPPVELNTSPMVNAYGDIDGKEHAVERLVSGTLVSDYSNSDRMTCDESQLSHVSALACDNIQDFCTGGWKYYNDAISSPSGLRIHQSTYVPYVNPCGPVPPAYLSTDVRARVQWLGFPKAHEAYSARINSQRSLRMDVTVVCSKGSAVCCNSEILGNCSNYFYERLVGRSEEYITIFVNIPSKIMKHFLQMMSCGEAFVPMNDVNDVILRAPVYLNLNL</sequence>
<protein>
    <submittedName>
        <fullName evidence="4">Uncharacterized protein LOC108680641</fullName>
    </submittedName>
</protein>
<feature type="compositionally biased region" description="Basic and acidic residues" evidence="1">
    <location>
        <begin position="61"/>
        <end position="73"/>
    </location>
</feature>
<dbReference type="InterPro" id="IPR011333">
    <property type="entry name" value="SKP1/BTB/POZ_sf"/>
</dbReference>
<dbReference type="InterPro" id="IPR000210">
    <property type="entry name" value="BTB/POZ_dom"/>
</dbReference>
<dbReference type="SUPFAM" id="SSF54695">
    <property type="entry name" value="POZ domain"/>
    <property type="match status" value="1"/>
</dbReference>
<feature type="region of interest" description="Disordered" evidence="1">
    <location>
        <begin position="1389"/>
        <end position="1449"/>
    </location>
</feature>
<feature type="compositionally biased region" description="Polar residues" evidence="1">
    <location>
        <begin position="253"/>
        <end position="270"/>
    </location>
</feature>
<feature type="compositionally biased region" description="Polar residues" evidence="1">
    <location>
        <begin position="1399"/>
        <end position="1426"/>
    </location>
</feature>
<proteinExistence type="predicted"/>
<evidence type="ECO:0000256" key="1">
    <source>
        <dbReference type="SAM" id="MobiDB-lite"/>
    </source>
</evidence>
<dbReference type="Pfam" id="PF00651">
    <property type="entry name" value="BTB"/>
    <property type="match status" value="1"/>
</dbReference>
<feature type="compositionally biased region" description="Polar residues" evidence="1">
    <location>
        <begin position="302"/>
        <end position="326"/>
    </location>
</feature>
<gene>
    <name evidence="4" type="primary">LOC108680641</name>
</gene>
<feature type="compositionally biased region" description="Polar residues" evidence="1">
    <location>
        <begin position="1433"/>
        <end position="1447"/>
    </location>
</feature>
<feature type="compositionally biased region" description="Basic and acidic residues" evidence="1">
    <location>
        <begin position="846"/>
        <end position="861"/>
    </location>
</feature>
<organism evidence="3 4">
    <name type="scientific">Hyalella azteca</name>
    <name type="common">Amphipod</name>
    <dbReference type="NCBI Taxonomy" id="294128"/>
    <lineage>
        <taxon>Eukaryota</taxon>
        <taxon>Metazoa</taxon>
        <taxon>Ecdysozoa</taxon>
        <taxon>Arthropoda</taxon>
        <taxon>Crustacea</taxon>
        <taxon>Multicrustacea</taxon>
        <taxon>Malacostraca</taxon>
        <taxon>Eumalacostraca</taxon>
        <taxon>Peracarida</taxon>
        <taxon>Amphipoda</taxon>
        <taxon>Senticaudata</taxon>
        <taxon>Talitrida</taxon>
        <taxon>Talitroidea</taxon>
        <taxon>Hyalellidae</taxon>
        <taxon>Hyalella</taxon>
    </lineage>
</organism>
<feature type="region of interest" description="Disordered" evidence="1">
    <location>
        <begin position="842"/>
        <end position="867"/>
    </location>
</feature>